<evidence type="ECO:0000256" key="2">
    <source>
        <dbReference type="SAM" id="Phobius"/>
    </source>
</evidence>
<name>A0ABW1B6S6_9ACTN</name>
<organism evidence="3 4">
    <name type="scientific">Streptomyces heilongjiangensis</name>
    <dbReference type="NCBI Taxonomy" id="945052"/>
    <lineage>
        <taxon>Bacteria</taxon>
        <taxon>Bacillati</taxon>
        <taxon>Actinomycetota</taxon>
        <taxon>Actinomycetes</taxon>
        <taxon>Kitasatosporales</taxon>
        <taxon>Streptomycetaceae</taxon>
        <taxon>Streptomyces</taxon>
    </lineage>
</organism>
<evidence type="ECO:0000313" key="3">
    <source>
        <dbReference type="EMBL" id="MFC5808880.1"/>
    </source>
</evidence>
<dbReference type="RefSeq" id="WP_272171643.1">
    <property type="nucleotide sequence ID" value="NZ_JAQOSL010000034.1"/>
</dbReference>
<proteinExistence type="predicted"/>
<comment type="caution">
    <text evidence="3">The sequence shown here is derived from an EMBL/GenBank/DDBJ whole genome shotgun (WGS) entry which is preliminary data.</text>
</comment>
<reference evidence="4" key="1">
    <citation type="journal article" date="2019" name="Int. J. Syst. Evol. Microbiol.">
        <title>The Global Catalogue of Microorganisms (GCM) 10K type strain sequencing project: providing services to taxonomists for standard genome sequencing and annotation.</title>
        <authorList>
            <consortium name="The Broad Institute Genomics Platform"/>
            <consortium name="The Broad Institute Genome Sequencing Center for Infectious Disease"/>
            <person name="Wu L."/>
            <person name="Ma J."/>
        </authorList>
    </citation>
    <scope>NUCLEOTIDE SEQUENCE [LARGE SCALE GENOMIC DNA]</scope>
    <source>
        <strain evidence="4">JCM 9918</strain>
    </source>
</reference>
<feature type="transmembrane region" description="Helical" evidence="2">
    <location>
        <begin position="12"/>
        <end position="38"/>
    </location>
</feature>
<keyword evidence="2" id="KW-1133">Transmembrane helix</keyword>
<evidence type="ECO:0000256" key="1">
    <source>
        <dbReference type="SAM" id="MobiDB-lite"/>
    </source>
</evidence>
<evidence type="ECO:0008006" key="5">
    <source>
        <dbReference type="Google" id="ProtNLM"/>
    </source>
</evidence>
<evidence type="ECO:0000313" key="4">
    <source>
        <dbReference type="Proteomes" id="UP001596112"/>
    </source>
</evidence>
<sequence>MQAEQSRKGALIGVMIGVGCLLLAPVLLVVGAVTLMLLGRALNPLPVPGGEALLLADEQIVGTWRDDAGGRLVLREDGTFTSDGVCGDFLGDDLAPTAAPDPGSGTWEHRESEETETDTPVSAVRLTFAPGEVWTQYEARGTSGKAVLWMFIGDPDSGDVCVLDRVDGAEEAAGAAG</sequence>
<dbReference type="Proteomes" id="UP001596112">
    <property type="component" value="Unassembled WGS sequence"/>
</dbReference>
<keyword evidence="4" id="KW-1185">Reference proteome</keyword>
<keyword evidence="2" id="KW-0472">Membrane</keyword>
<gene>
    <name evidence="3" type="ORF">ACFQGO_15435</name>
</gene>
<protein>
    <recommendedName>
        <fullName evidence="5">DUF4178 domain-containing protein</fullName>
    </recommendedName>
</protein>
<keyword evidence="2" id="KW-0812">Transmembrane</keyword>
<accession>A0ABW1B6S6</accession>
<dbReference type="EMBL" id="JBHSNZ010000008">
    <property type="protein sequence ID" value="MFC5808880.1"/>
    <property type="molecule type" value="Genomic_DNA"/>
</dbReference>
<feature type="region of interest" description="Disordered" evidence="1">
    <location>
        <begin position="95"/>
        <end position="120"/>
    </location>
</feature>
<dbReference type="PROSITE" id="PS51257">
    <property type="entry name" value="PROKAR_LIPOPROTEIN"/>
    <property type="match status" value="1"/>
</dbReference>